<organism evidence="8 9">
    <name type="scientific">Francisella uliginis</name>
    <dbReference type="NCBI Taxonomy" id="573570"/>
    <lineage>
        <taxon>Bacteria</taxon>
        <taxon>Pseudomonadati</taxon>
        <taxon>Pseudomonadota</taxon>
        <taxon>Gammaproteobacteria</taxon>
        <taxon>Thiotrichales</taxon>
        <taxon>Francisellaceae</taxon>
        <taxon>Francisella</taxon>
    </lineage>
</organism>
<dbReference type="KEGG" id="frx:F7310_03480"/>
<keyword evidence="8" id="KW-0328">Glycosyltransferase</keyword>
<dbReference type="Gene3D" id="3.90.1170.20">
    <property type="entry name" value="Quinolinate phosphoribosyl transferase, N-terminal domain"/>
    <property type="match status" value="1"/>
</dbReference>
<dbReference type="InterPro" id="IPR037128">
    <property type="entry name" value="Quinolinate_PRibosylTase_N_sf"/>
</dbReference>
<evidence type="ECO:0000259" key="7">
    <source>
        <dbReference type="Pfam" id="PF02749"/>
    </source>
</evidence>
<sequence>MNDCEFILKKSGKIARLTDKTFQLDNKISTGFYSAKYFIKTQKILENSTNIVLMQFFQRYDETILCGVDESLVLIKKFALNYQDLEIQALNDGDKISAFEPVLAIKGKYKNFGFLEGIIDGILARRTSLATNAYKYTKLLKQDQEIIFMGDREDIYLTQPGDGYAVNIGGITKVATDAMGAWTGQLGIGTMPHALIQSFDGNLINACQAYIDTFPEEPLIALVDYNNDVISDSLAVARKFTDKLFAVRVDTSPNIADKYFQENPTLAEDSKYNGVNPDLIKALRKSLDAEGFQHVKIIASGNFDYNKVKKFNAENTPVDIFGIGSNLLKVNIGFTGDCVELNNTPQAKVGRKKANYDRLNLVS</sequence>
<dbReference type="InterPro" id="IPR022412">
    <property type="entry name" value="Quinolinate_PRibosylTrfase_N"/>
</dbReference>
<dbReference type="EC" id="6.3.4.21" evidence="2"/>
<proteinExistence type="predicted"/>
<dbReference type="GO" id="GO:0016763">
    <property type="term" value="F:pentosyltransferase activity"/>
    <property type="evidence" value="ECO:0007669"/>
    <property type="project" value="InterPro"/>
</dbReference>
<dbReference type="InterPro" id="IPR053190">
    <property type="entry name" value="NAPRTase-like"/>
</dbReference>
<evidence type="ECO:0000256" key="5">
    <source>
        <dbReference type="ARBA" id="ARBA00022642"/>
    </source>
</evidence>
<evidence type="ECO:0000313" key="9">
    <source>
        <dbReference type="Proteomes" id="UP000184222"/>
    </source>
</evidence>
<reference evidence="8 9" key="1">
    <citation type="journal article" date="2016" name="Appl. Environ. Microbiol.">
        <title>Whole genome relationships among Francisella bacteria of diverse origin define new species and provide specific regions for detection.</title>
        <authorList>
            <person name="Challacombe J.F."/>
            <person name="Petersen J.M."/>
            <person name="Gallegos-Graves V."/>
            <person name="Hodge D."/>
            <person name="Pillai S."/>
            <person name="Kuske C.R."/>
        </authorList>
    </citation>
    <scope>NUCLEOTIDE SEQUENCE [LARGE SCALE GENOMIC DNA]</scope>
    <source>
        <strain evidence="9">TX07-7310</strain>
    </source>
</reference>
<dbReference type="PIRSF" id="PIRSF000484">
    <property type="entry name" value="NAPRT"/>
    <property type="match status" value="1"/>
</dbReference>
<accession>A0A1L4BRL7</accession>
<keyword evidence="8" id="KW-0808">Transferase</keyword>
<dbReference type="STRING" id="573570.F7310_03480"/>
<dbReference type="SUPFAM" id="SSF54675">
    <property type="entry name" value="Nicotinate/Quinolinate PRTase N-terminal domain-like"/>
    <property type="match status" value="1"/>
</dbReference>
<gene>
    <name evidence="8" type="ORF">F7310_03480</name>
</gene>
<dbReference type="RefSeq" id="WP_072711806.1">
    <property type="nucleotide sequence ID" value="NZ_CP016796.1"/>
</dbReference>
<dbReference type="InterPro" id="IPR007229">
    <property type="entry name" value="Nic_PRibTrfase-Fam"/>
</dbReference>
<dbReference type="AlphaFoldDB" id="A0A1L4BRL7"/>
<dbReference type="GO" id="GO:0004516">
    <property type="term" value="F:nicotinate phosphoribosyltransferase activity"/>
    <property type="evidence" value="ECO:0007669"/>
    <property type="project" value="UniProtKB-EC"/>
</dbReference>
<dbReference type="PANTHER" id="PTHR43202:SF1">
    <property type="entry name" value="NICOTINATE PHOSPHORIBOSYLTRANSFERASE"/>
    <property type="match status" value="1"/>
</dbReference>
<dbReference type="Proteomes" id="UP000184222">
    <property type="component" value="Chromosome"/>
</dbReference>
<name>A0A1L4BRL7_9GAMM</name>
<evidence type="ECO:0000256" key="1">
    <source>
        <dbReference type="ARBA" id="ARBA00004952"/>
    </source>
</evidence>
<evidence type="ECO:0000256" key="6">
    <source>
        <dbReference type="ARBA" id="ARBA00048668"/>
    </source>
</evidence>
<evidence type="ECO:0000256" key="4">
    <source>
        <dbReference type="ARBA" id="ARBA00022598"/>
    </source>
</evidence>
<dbReference type="InterPro" id="IPR013785">
    <property type="entry name" value="Aldolase_TIM"/>
</dbReference>
<evidence type="ECO:0000256" key="2">
    <source>
        <dbReference type="ARBA" id="ARBA00013236"/>
    </source>
</evidence>
<keyword evidence="9" id="KW-1185">Reference proteome</keyword>
<keyword evidence="3" id="KW-0597">Phosphoprotein</keyword>
<dbReference type="InterPro" id="IPR036068">
    <property type="entry name" value="Nicotinate_pribotase-like_C"/>
</dbReference>
<dbReference type="OrthoDB" id="9770610at2"/>
<dbReference type="SUPFAM" id="SSF51690">
    <property type="entry name" value="Nicotinate/Quinolinate PRTase C-terminal domain-like"/>
    <property type="match status" value="1"/>
</dbReference>
<evidence type="ECO:0000313" key="8">
    <source>
        <dbReference type="EMBL" id="API86468.1"/>
    </source>
</evidence>
<feature type="domain" description="Quinolinate phosphoribosyl transferase N-terminal" evidence="7">
    <location>
        <begin position="47"/>
        <end position="125"/>
    </location>
</feature>
<dbReference type="GO" id="GO:0009435">
    <property type="term" value="P:NAD+ biosynthetic process"/>
    <property type="evidence" value="ECO:0007669"/>
    <property type="project" value="UniProtKB-UniPathway"/>
</dbReference>
<comment type="catalytic activity">
    <reaction evidence="6">
        <text>5-phospho-alpha-D-ribose 1-diphosphate + nicotinate + ATP + H2O = nicotinate beta-D-ribonucleotide + ADP + phosphate + diphosphate</text>
        <dbReference type="Rhea" id="RHEA:36163"/>
        <dbReference type="ChEBI" id="CHEBI:15377"/>
        <dbReference type="ChEBI" id="CHEBI:30616"/>
        <dbReference type="ChEBI" id="CHEBI:32544"/>
        <dbReference type="ChEBI" id="CHEBI:33019"/>
        <dbReference type="ChEBI" id="CHEBI:43474"/>
        <dbReference type="ChEBI" id="CHEBI:57502"/>
        <dbReference type="ChEBI" id="CHEBI:58017"/>
        <dbReference type="ChEBI" id="CHEBI:456216"/>
        <dbReference type="EC" id="6.3.4.21"/>
    </reaction>
</comment>
<protein>
    <recommendedName>
        <fullName evidence="2">nicotinate phosphoribosyltransferase</fullName>
        <ecNumber evidence="2">6.3.4.21</ecNumber>
    </recommendedName>
</protein>
<keyword evidence="4" id="KW-0436">Ligase</keyword>
<dbReference type="UniPathway" id="UPA00253">
    <property type="reaction ID" value="UER00457"/>
</dbReference>
<dbReference type="EMBL" id="CP016796">
    <property type="protein sequence ID" value="API86468.1"/>
    <property type="molecule type" value="Genomic_DNA"/>
</dbReference>
<keyword evidence="5" id="KW-0662">Pyridine nucleotide biosynthesis</keyword>
<dbReference type="PANTHER" id="PTHR43202">
    <property type="entry name" value="NICOTINATE-NUCLEOTIDE PYROPHOSPHORYLASE"/>
    <property type="match status" value="1"/>
</dbReference>
<dbReference type="Gene3D" id="3.20.20.70">
    <property type="entry name" value="Aldolase class I"/>
    <property type="match status" value="1"/>
</dbReference>
<comment type="pathway">
    <text evidence="1">Cofactor biosynthesis; NAD(+) biosynthesis; nicotinate D-ribonucleotide from nicotinate: step 1/1.</text>
</comment>
<dbReference type="Pfam" id="PF02749">
    <property type="entry name" value="QRPTase_N"/>
    <property type="match status" value="1"/>
</dbReference>
<dbReference type="NCBIfam" id="NF005529">
    <property type="entry name" value="PRK07188.1"/>
    <property type="match status" value="1"/>
</dbReference>
<evidence type="ECO:0000256" key="3">
    <source>
        <dbReference type="ARBA" id="ARBA00022553"/>
    </source>
</evidence>